<comment type="caution">
    <text evidence="1">The sequence shown here is derived from an EMBL/GenBank/DDBJ whole genome shotgun (WGS) entry which is preliminary data.</text>
</comment>
<name>A0AAU9RRK9_THLAR</name>
<accession>A0AAU9RRK9</accession>
<organism evidence="1 2">
    <name type="scientific">Thlaspi arvense</name>
    <name type="common">Field penny-cress</name>
    <dbReference type="NCBI Taxonomy" id="13288"/>
    <lineage>
        <taxon>Eukaryota</taxon>
        <taxon>Viridiplantae</taxon>
        <taxon>Streptophyta</taxon>
        <taxon>Embryophyta</taxon>
        <taxon>Tracheophyta</taxon>
        <taxon>Spermatophyta</taxon>
        <taxon>Magnoliopsida</taxon>
        <taxon>eudicotyledons</taxon>
        <taxon>Gunneridae</taxon>
        <taxon>Pentapetalae</taxon>
        <taxon>rosids</taxon>
        <taxon>malvids</taxon>
        <taxon>Brassicales</taxon>
        <taxon>Brassicaceae</taxon>
        <taxon>Thlaspideae</taxon>
        <taxon>Thlaspi</taxon>
    </lineage>
</organism>
<proteinExistence type="predicted"/>
<reference evidence="1 2" key="1">
    <citation type="submission" date="2022-03" db="EMBL/GenBank/DDBJ databases">
        <authorList>
            <person name="Nunn A."/>
            <person name="Chopra R."/>
            <person name="Nunn A."/>
            <person name="Contreras Garrido A."/>
        </authorList>
    </citation>
    <scope>NUCLEOTIDE SEQUENCE [LARGE SCALE GENOMIC DNA]</scope>
</reference>
<dbReference type="Proteomes" id="UP000836841">
    <property type="component" value="Unassembled WGS sequence"/>
</dbReference>
<sequence>MVVNELLEHLMHEIPWVALKPTAKQVTAIALFIVLVPSMWVRASQIIMGCFKVELNHLQENKESLYEDEEFEQRQLAALLVSKHLGYTHFVLARFSLLFSYLYLGVRGWPSGFIAVPIKPFSMKTGYLLPFPPVIVTHNNHDLSGSPSPSPSLRLLPPIIANNAHKHLVETSTMHILKDHF</sequence>
<evidence type="ECO:0000313" key="1">
    <source>
        <dbReference type="EMBL" id="CAH2049090.1"/>
    </source>
</evidence>
<keyword evidence="2" id="KW-1185">Reference proteome</keyword>
<protein>
    <submittedName>
        <fullName evidence="1">Uncharacterized protein</fullName>
    </submittedName>
</protein>
<evidence type="ECO:0000313" key="2">
    <source>
        <dbReference type="Proteomes" id="UP000836841"/>
    </source>
</evidence>
<dbReference type="EMBL" id="CAJVSB020000259">
    <property type="protein sequence ID" value="CAH2049090.1"/>
    <property type="molecule type" value="Genomic_DNA"/>
</dbReference>
<gene>
    <name evidence="1" type="ORF">TAV2_LOCUS8209</name>
</gene>
<dbReference type="AlphaFoldDB" id="A0AAU9RRK9"/>